<reference evidence="1" key="1">
    <citation type="journal article" date="2021" name="Proc. Natl. Acad. Sci. U.S.A.">
        <title>A Catalog of Tens of Thousands of Viruses from Human Metagenomes Reveals Hidden Associations with Chronic Diseases.</title>
        <authorList>
            <person name="Tisza M.J."/>
            <person name="Buck C.B."/>
        </authorList>
    </citation>
    <scope>NUCLEOTIDE SEQUENCE</scope>
    <source>
        <strain evidence="1">CtOVO10</strain>
    </source>
</reference>
<evidence type="ECO:0000313" key="1">
    <source>
        <dbReference type="EMBL" id="DAD76659.1"/>
    </source>
</evidence>
<accession>A0A8S5M3L8</accession>
<name>A0A8S5M3L8_9CAUD</name>
<proteinExistence type="predicted"/>
<dbReference type="EMBL" id="BK014806">
    <property type="protein sequence ID" value="DAD76659.1"/>
    <property type="molecule type" value="Genomic_DNA"/>
</dbReference>
<sequence length="99" mass="11386">MANYPEYLERNALIERIKKAYCDGCENYNGVRCRACGIGDAIEVVEDAPTALELTARWIWIIQDGTFTRFECSRCHTKNHHTRWNYCPNCGAKMENAHG</sequence>
<organism evidence="1">
    <name type="scientific">Siphoviridae sp. ctOVO10</name>
    <dbReference type="NCBI Taxonomy" id="2826311"/>
    <lineage>
        <taxon>Viruses</taxon>
        <taxon>Duplodnaviria</taxon>
        <taxon>Heunggongvirae</taxon>
        <taxon>Uroviricota</taxon>
        <taxon>Caudoviricetes</taxon>
    </lineage>
</organism>
<protein>
    <submittedName>
        <fullName evidence="1">Zinc-ribbon family protein</fullName>
    </submittedName>
</protein>